<dbReference type="InterPro" id="IPR009057">
    <property type="entry name" value="Homeodomain-like_sf"/>
</dbReference>
<dbReference type="PANTHER" id="PTHR43130">
    <property type="entry name" value="ARAC-FAMILY TRANSCRIPTIONAL REGULATOR"/>
    <property type="match status" value="1"/>
</dbReference>
<dbReference type="SMART" id="SM00342">
    <property type="entry name" value="HTH_ARAC"/>
    <property type="match status" value="1"/>
</dbReference>
<evidence type="ECO:0000256" key="3">
    <source>
        <dbReference type="ARBA" id="ARBA00023163"/>
    </source>
</evidence>
<dbReference type="SUPFAM" id="SSF52317">
    <property type="entry name" value="Class I glutamine amidotransferase-like"/>
    <property type="match status" value="1"/>
</dbReference>
<evidence type="ECO:0000259" key="4">
    <source>
        <dbReference type="PROSITE" id="PS01124"/>
    </source>
</evidence>
<keyword evidence="2" id="KW-0238">DNA-binding</keyword>
<name>A0ABP7WRI1_9GAMM</name>
<proteinExistence type="predicted"/>
<dbReference type="EMBL" id="BAABDM010000003">
    <property type="protein sequence ID" value="GAA4095019.1"/>
    <property type="molecule type" value="Genomic_DNA"/>
</dbReference>
<dbReference type="Gene3D" id="3.40.50.880">
    <property type="match status" value="1"/>
</dbReference>
<sequence length="327" mass="36131">MPIRVQILLLPETMLSTLTGPLDLLSTAGTLWPLLMGTEPQTLFDVELISSTREPLCFAGGLTIHPQKTLDQAGPADVVYVPSIFITPDGELPASVSLASNWLSKQHSDGAMLCSACTGAFVLAETGLLKGLPATTHWAFGELFQQRFANVLFKNNAVLVVNSDARLTTAGANASWQDLILHLIKSTANERVAEETRRLFLIDNHDSNQGAYSHCNLQLTTADKEVAKAQSWLQANLAASLPVEQVVQQSALPERTFKRRFKQHTGMTVIAYMQMLRIDAAKTRLVTDNDSVEQIASDVGYQDPSYFRRIFARETALSPSQYRRKWK</sequence>
<dbReference type="InterPro" id="IPR002818">
    <property type="entry name" value="DJ-1/PfpI"/>
</dbReference>
<dbReference type="Proteomes" id="UP001500392">
    <property type="component" value="Unassembled WGS sequence"/>
</dbReference>
<dbReference type="PRINTS" id="PR00032">
    <property type="entry name" value="HTHARAC"/>
</dbReference>
<feature type="domain" description="HTH araC/xylS-type" evidence="4">
    <location>
        <begin position="227"/>
        <end position="325"/>
    </location>
</feature>
<evidence type="ECO:0000313" key="6">
    <source>
        <dbReference type="Proteomes" id="UP001500392"/>
    </source>
</evidence>
<dbReference type="SUPFAM" id="SSF46689">
    <property type="entry name" value="Homeodomain-like"/>
    <property type="match status" value="2"/>
</dbReference>
<evidence type="ECO:0000256" key="2">
    <source>
        <dbReference type="ARBA" id="ARBA00023125"/>
    </source>
</evidence>
<dbReference type="PROSITE" id="PS00041">
    <property type="entry name" value="HTH_ARAC_FAMILY_1"/>
    <property type="match status" value="1"/>
</dbReference>
<dbReference type="PROSITE" id="PS01124">
    <property type="entry name" value="HTH_ARAC_FAMILY_2"/>
    <property type="match status" value="1"/>
</dbReference>
<gene>
    <name evidence="5" type="ORF">GCM10022414_18910</name>
</gene>
<dbReference type="Pfam" id="PF01965">
    <property type="entry name" value="DJ-1_PfpI"/>
    <property type="match status" value="1"/>
</dbReference>
<dbReference type="InterPro" id="IPR052158">
    <property type="entry name" value="INH-QAR"/>
</dbReference>
<dbReference type="InterPro" id="IPR018062">
    <property type="entry name" value="HTH_AraC-typ_CS"/>
</dbReference>
<dbReference type="RefSeq" id="WP_344935104.1">
    <property type="nucleotide sequence ID" value="NZ_BAABDM010000003.1"/>
</dbReference>
<keyword evidence="6" id="KW-1185">Reference proteome</keyword>
<dbReference type="InterPro" id="IPR029062">
    <property type="entry name" value="Class_I_gatase-like"/>
</dbReference>
<reference evidence="6" key="1">
    <citation type="journal article" date="2019" name="Int. J. Syst. Evol. Microbiol.">
        <title>The Global Catalogue of Microorganisms (GCM) 10K type strain sequencing project: providing services to taxonomists for standard genome sequencing and annotation.</title>
        <authorList>
            <consortium name="The Broad Institute Genomics Platform"/>
            <consortium name="The Broad Institute Genome Sequencing Center for Infectious Disease"/>
            <person name="Wu L."/>
            <person name="Ma J."/>
        </authorList>
    </citation>
    <scope>NUCLEOTIDE SEQUENCE [LARGE SCALE GENOMIC DNA]</scope>
    <source>
        <strain evidence="6">JCM 17304</strain>
    </source>
</reference>
<dbReference type="InterPro" id="IPR018060">
    <property type="entry name" value="HTH_AraC"/>
</dbReference>
<comment type="caution">
    <text evidence="5">The sequence shown here is derived from an EMBL/GenBank/DDBJ whole genome shotgun (WGS) entry which is preliminary data.</text>
</comment>
<dbReference type="Gene3D" id="1.10.10.60">
    <property type="entry name" value="Homeodomain-like"/>
    <property type="match status" value="2"/>
</dbReference>
<keyword evidence="1" id="KW-0805">Transcription regulation</keyword>
<accession>A0ABP7WRI1</accession>
<organism evidence="5 6">
    <name type="scientific">Zhongshania borealis</name>
    <dbReference type="NCBI Taxonomy" id="889488"/>
    <lineage>
        <taxon>Bacteria</taxon>
        <taxon>Pseudomonadati</taxon>
        <taxon>Pseudomonadota</taxon>
        <taxon>Gammaproteobacteria</taxon>
        <taxon>Cellvibrionales</taxon>
        <taxon>Spongiibacteraceae</taxon>
        <taxon>Zhongshania</taxon>
    </lineage>
</organism>
<dbReference type="Pfam" id="PF12833">
    <property type="entry name" value="HTH_18"/>
    <property type="match status" value="1"/>
</dbReference>
<evidence type="ECO:0000256" key="1">
    <source>
        <dbReference type="ARBA" id="ARBA00023015"/>
    </source>
</evidence>
<dbReference type="InterPro" id="IPR020449">
    <property type="entry name" value="Tscrpt_reg_AraC-type_HTH"/>
</dbReference>
<keyword evidence="3" id="KW-0804">Transcription</keyword>
<evidence type="ECO:0000313" key="5">
    <source>
        <dbReference type="EMBL" id="GAA4095019.1"/>
    </source>
</evidence>
<dbReference type="PANTHER" id="PTHR43130:SF3">
    <property type="entry name" value="HTH-TYPE TRANSCRIPTIONAL REGULATOR RV1931C"/>
    <property type="match status" value="1"/>
</dbReference>
<protein>
    <submittedName>
        <fullName evidence="5">GlxA family transcriptional regulator</fullName>
    </submittedName>
</protein>
<dbReference type="CDD" id="cd03138">
    <property type="entry name" value="GATase1_AraC_2"/>
    <property type="match status" value="1"/>
</dbReference>